<reference evidence="2" key="1">
    <citation type="journal article" date="2013" name="Environ. Microbiol.">
        <title>Microbiota from the distal guts of lean and obese adolescents exhibit partial functional redundancy besides clear differences in community structure.</title>
        <authorList>
            <person name="Ferrer M."/>
            <person name="Ruiz A."/>
            <person name="Lanza F."/>
            <person name="Haange S.B."/>
            <person name="Oberbach A."/>
            <person name="Till H."/>
            <person name="Bargiela R."/>
            <person name="Campoy C."/>
            <person name="Segura M.T."/>
            <person name="Richter M."/>
            <person name="von Bergen M."/>
            <person name="Seifert J."/>
            <person name="Suarez A."/>
        </authorList>
    </citation>
    <scope>NUCLEOTIDE SEQUENCE</scope>
</reference>
<gene>
    <name evidence="2" type="ORF">OBE_00367</name>
</gene>
<evidence type="ECO:0000259" key="1">
    <source>
        <dbReference type="Pfam" id="PF12704"/>
    </source>
</evidence>
<feature type="domain" description="MacB-like periplasmic core" evidence="1">
    <location>
        <begin position="1"/>
        <end position="162"/>
    </location>
</feature>
<protein>
    <recommendedName>
        <fullName evidence="1">MacB-like periplasmic core domain-containing protein</fullName>
    </recommendedName>
</protein>
<dbReference type="InterPro" id="IPR025857">
    <property type="entry name" value="MacB_PCD"/>
</dbReference>
<sequence>MIAVALAAFLICFTGIVSTSLTQMQRNQVVDTYEAVWLGVEENDIETLKGLPEFERVGGYYMLGEELSEQGYHASYVYCDAQMMEITKAQMELLEGRVPEKANEVVVSEYFLSTYGNNAKIGDTVTLDTESFHGDYVVTGIMDSVNEKEANTCAIILSKAALTEWNRFDPAGYRAYVHFKNSDQLGEELMTSYCREIAEEYQLPMPKMN</sequence>
<comment type="caution">
    <text evidence="2">The sequence shown here is derived from an EMBL/GenBank/DDBJ whole genome shotgun (WGS) entry which is preliminary data.</text>
</comment>
<proteinExistence type="predicted"/>
<organism evidence="2">
    <name type="scientific">human gut metagenome</name>
    <dbReference type="NCBI Taxonomy" id="408170"/>
    <lineage>
        <taxon>unclassified sequences</taxon>
        <taxon>metagenomes</taxon>
        <taxon>organismal metagenomes</taxon>
    </lineage>
</organism>
<feature type="non-terminal residue" evidence="2">
    <location>
        <position position="209"/>
    </location>
</feature>
<dbReference type="AlphaFoldDB" id="K1TWA7"/>
<dbReference type="EMBL" id="AJWZ01000259">
    <property type="protein sequence ID" value="EKC77407.1"/>
    <property type="molecule type" value="Genomic_DNA"/>
</dbReference>
<evidence type="ECO:0000313" key="2">
    <source>
        <dbReference type="EMBL" id="EKC77407.1"/>
    </source>
</evidence>
<dbReference type="Pfam" id="PF12704">
    <property type="entry name" value="MacB_PCD"/>
    <property type="match status" value="1"/>
</dbReference>
<name>K1TWA7_9ZZZZ</name>
<accession>K1TWA7</accession>